<dbReference type="Pfam" id="PF18590">
    <property type="entry name" value="IMP2_N"/>
    <property type="match status" value="1"/>
</dbReference>
<proteinExistence type="predicted"/>
<organism evidence="3 4">
    <name type="scientific">Eimeria brunetti</name>
    <dbReference type="NCBI Taxonomy" id="51314"/>
    <lineage>
        <taxon>Eukaryota</taxon>
        <taxon>Sar</taxon>
        <taxon>Alveolata</taxon>
        <taxon>Apicomplexa</taxon>
        <taxon>Conoidasida</taxon>
        <taxon>Coccidia</taxon>
        <taxon>Eucoccidiorida</taxon>
        <taxon>Eimeriorina</taxon>
        <taxon>Eimeriidae</taxon>
        <taxon>Eimeria</taxon>
    </lineage>
</organism>
<dbReference type="InterPro" id="IPR040955">
    <property type="entry name" value="IMP2_N"/>
</dbReference>
<reference evidence="3" key="2">
    <citation type="submission" date="2013-10" db="EMBL/GenBank/DDBJ databases">
        <authorList>
            <person name="Aslett M."/>
        </authorList>
    </citation>
    <scope>NUCLEOTIDE SEQUENCE [LARGE SCALE GENOMIC DNA]</scope>
    <source>
        <strain evidence="3">Houghton</strain>
    </source>
</reference>
<dbReference type="Proteomes" id="UP000030750">
    <property type="component" value="Unassembled WGS sequence"/>
</dbReference>
<evidence type="ECO:0000256" key="1">
    <source>
        <dbReference type="SAM" id="MobiDB-lite"/>
    </source>
</evidence>
<dbReference type="AlphaFoldDB" id="U6LBN3"/>
<feature type="domain" description="Immune mapped protein 2 N-terminal" evidence="2">
    <location>
        <begin position="128"/>
        <end position="195"/>
    </location>
</feature>
<feature type="region of interest" description="Disordered" evidence="1">
    <location>
        <begin position="11"/>
        <end position="31"/>
    </location>
</feature>
<dbReference type="VEuPathDB" id="ToxoDB:EBH_0073690"/>
<name>U6LBN3_9EIME</name>
<reference evidence="3" key="1">
    <citation type="submission" date="2013-10" db="EMBL/GenBank/DDBJ databases">
        <title>Genomic analysis of the causative agents of coccidiosis in chickens.</title>
        <authorList>
            <person name="Reid A.J."/>
            <person name="Blake D."/>
            <person name="Billington K."/>
            <person name="Browne H."/>
            <person name="Dunn M."/>
            <person name="Hung S."/>
            <person name="Kawahara F."/>
            <person name="Miranda-Saavedra D."/>
            <person name="Mourier T."/>
            <person name="Nagra H."/>
            <person name="Otto T.D."/>
            <person name="Rawlings N."/>
            <person name="Sanchez A."/>
            <person name="Sanders M."/>
            <person name="Subramaniam C."/>
            <person name="Tay Y."/>
            <person name="Dear P."/>
            <person name="Doerig C."/>
            <person name="Gruber A."/>
            <person name="Parkinson J."/>
            <person name="Shirley M."/>
            <person name="Wan K.L."/>
            <person name="Berriman M."/>
            <person name="Tomley F."/>
            <person name="Pain A."/>
        </authorList>
    </citation>
    <scope>NUCLEOTIDE SEQUENCE [LARGE SCALE GENOMIC DNA]</scope>
    <source>
        <strain evidence="3">Houghton</strain>
    </source>
</reference>
<dbReference type="OrthoDB" id="346545at2759"/>
<evidence type="ECO:0000313" key="4">
    <source>
        <dbReference type="Proteomes" id="UP000030750"/>
    </source>
</evidence>
<accession>U6LBN3</accession>
<protein>
    <recommendedName>
        <fullName evidence="2">Immune mapped protein 2 N-terminal domain-containing protein</fullName>
    </recommendedName>
</protein>
<sequence length="370" mass="37645">MFSCCCGDTATRGDLQTEEKPEDLEGQQAAAAAAAAPAAAAAAPAAAAGEPAATETPAADAAATPAAAAANHGAAAAAEKETAATAAAGKKFNITAAKEEAPVKKPMTAPTVDRARRTSVPMECALGEGVFLMYDKATDTIYAQWSVNPQPSALAWLKPLVAIPNHKFKVHGGRQTLFTKAVESGKYYQGWIERLGRVESTIRGEWKVLSGVSITPRESGKYYQGWIKFITIANEYPSKLMLLENFEASGAPDVLLLQLVSPAAAAAAAAAGAAAAGAGGTTQPTAAAAAAGAAAGAAAAAAAAGGGESICIATPFDLFNKLYDLKNIFAVAAVSSSSKLIPLQQQISPQKFLQMGRGEGDAAPIQIKRT</sequence>
<dbReference type="EMBL" id="HG710778">
    <property type="protein sequence ID" value="CDJ47581.1"/>
    <property type="molecule type" value="Genomic_DNA"/>
</dbReference>
<gene>
    <name evidence="3" type="ORF">EBH_0073690</name>
</gene>
<keyword evidence="4" id="KW-1185">Reference proteome</keyword>
<evidence type="ECO:0000259" key="2">
    <source>
        <dbReference type="Pfam" id="PF18590"/>
    </source>
</evidence>
<evidence type="ECO:0000313" key="3">
    <source>
        <dbReference type="EMBL" id="CDJ47581.1"/>
    </source>
</evidence>